<accession>A0A1G9I2Y2</accession>
<reference evidence="1 2" key="1">
    <citation type="submission" date="2016-10" db="EMBL/GenBank/DDBJ databases">
        <authorList>
            <person name="de Groot N.N."/>
        </authorList>
    </citation>
    <scope>NUCLEOTIDE SEQUENCE [LARGE SCALE GENOMIC DNA]</scope>
    <source>
        <strain evidence="1 2">DSM 18346</strain>
    </source>
</reference>
<dbReference type="EMBL" id="FNFP01000010">
    <property type="protein sequence ID" value="SDL19607.1"/>
    <property type="molecule type" value="Genomic_DNA"/>
</dbReference>
<keyword evidence="2" id="KW-1185">Reference proteome</keyword>
<dbReference type="RefSeq" id="WP_280139590.1">
    <property type="nucleotide sequence ID" value="NZ_FNFP01000010.1"/>
</dbReference>
<dbReference type="Proteomes" id="UP000198718">
    <property type="component" value="Unassembled WGS sequence"/>
</dbReference>
<proteinExistence type="predicted"/>
<protein>
    <submittedName>
        <fullName evidence="1">Uncharacterized protein</fullName>
    </submittedName>
</protein>
<evidence type="ECO:0000313" key="2">
    <source>
        <dbReference type="Proteomes" id="UP000198718"/>
    </source>
</evidence>
<evidence type="ECO:0000313" key="1">
    <source>
        <dbReference type="EMBL" id="SDL19607.1"/>
    </source>
</evidence>
<organism evidence="1 2">
    <name type="scientific">Natronincola ferrireducens</name>
    <dbReference type="NCBI Taxonomy" id="393762"/>
    <lineage>
        <taxon>Bacteria</taxon>
        <taxon>Bacillati</taxon>
        <taxon>Bacillota</taxon>
        <taxon>Clostridia</taxon>
        <taxon>Peptostreptococcales</taxon>
        <taxon>Natronincolaceae</taxon>
        <taxon>Natronincola</taxon>
    </lineage>
</organism>
<gene>
    <name evidence="1" type="ORF">SAMN05660472_02783</name>
</gene>
<dbReference type="AlphaFoldDB" id="A0A1G9I2Y2"/>
<sequence length="44" mass="5210">MDSLAWRLAILTEEVVMNGRMFHEVIGDMKLLYLEFKGDNYGFR</sequence>
<name>A0A1G9I2Y2_9FIRM</name>